<name>A0A0M1P1H2_9BACL</name>
<keyword evidence="8" id="KW-1185">Reference proteome</keyword>
<feature type="domain" description="UDP-glucose/GDP-mannose dehydrogenase C-terminal" evidence="6">
    <location>
        <begin position="328"/>
        <end position="423"/>
    </location>
</feature>
<evidence type="ECO:0000256" key="4">
    <source>
        <dbReference type="SAM" id="MobiDB-lite"/>
    </source>
</evidence>
<dbReference type="InterPro" id="IPR036220">
    <property type="entry name" value="UDP-Glc/GDP-Man_DH_C_sf"/>
</dbReference>
<evidence type="ECO:0000259" key="6">
    <source>
        <dbReference type="SMART" id="SM00984"/>
    </source>
</evidence>
<dbReference type="PANTHER" id="PTHR43491">
    <property type="entry name" value="UDP-N-ACETYL-D-MANNOSAMINE DEHYDROGENASE"/>
    <property type="match status" value="1"/>
</dbReference>
<accession>A0A0M1P1H2</accession>
<evidence type="ECO:0000256" key="1">
    <source>
        <dbReference type="ARBA" id="ARBA00023002"/>
    </source>
</evidence>
<feature type="region of interest" description="Disordered" evidence="4">
    <location>
        <begin position="438"/>
        <end position="458"/>
    </location>
</feature>
<dbReference type="RefSeq" id="WP_054401225.1">
    <property type="nucleotide sequence ID" value="NZ_LIUT01000001.1"/>
</dbReference>
<dbReference type="GO" id="GO:0016616">
    <property type="term" value="F:oxidoreductase activity, acting on the CH-OH group of donors, NAD or NADP as acceptor"/>
    <property type="evidence" value="ECO:0007669"/>
    <property type="project" value="InterPro"/>
</dbReference>
<keyword evidence="1" id="KW-0560">Oxidoreductase</keyword>
<dbReference type="OrthoDB" id="9803238at2"/>
<dbReference type="InterPro" id="IPR017476">
    <property type="entry name" value="UDP-Glc/GDP-Man"/>
</dbReference>
<comment type="caution">
    <text evidence="7">The sequence shown here is derived from an EMBL/GenBank/DDBJ whole genome shotgun (WGS) entry which is preliminary data.</text>
</comment>
<keyword evidence="2" id="KW-0520">NAD</keyword>
<dbReference type="PIRSF" id="PIRSF000124">
    <property type="entry name" value="UDPglc_GDPman_dh"/>
    <property type="match status" value="1"/>
</dbReference>
<protein>
    <submittedName>
        <fullName evidence="7">UDP-N-acetyl-D-glucosamine dehydrogenase</fullName>
    </submittedName>
</protein>
<dbReference type="EMBL" id="LIUT01000001">
    <property type="protein sequence ID" value="KOR88130.1"/>
    <property type="molecule type" value="Genomic_DNA"/>
</dbReference>
<dbReference type="InterPro" id="IPR008927">
    <property type="entry name" value="6-PGluconate_DH-like_C_sf"/>
</dbReference>
<dbReference type="Pfam" id="PF00984">
    <property type="entry name" value="UDPG_MGDP_dh"/>
    <property type="match status" value="1"/>
</dbReference>
<dbReference type="InterPro" id="IPR036291">
    <property type="entry name" value="NAD(P)-bd_dom_sf"/>
</dbReference>
<reference evidence="8" key="1">
    <citation type="submission" date="2015-08" db="EMBL/GenBank/DDBJ databases">
        <title>Genome sequencing project for genomic taxonomy and phylogenomics of Bacillus-like bacteria.</title>
        <authorList>
            <person name="Liu B."/>
            <person name="Wang J."/>
            <person name="Zhu Y."/>
            <person name="Liu G."/>
            <person name="Chen Q."/>
            <person name="Chen Z."/>
            <person name="Lan J."/>
            <person name="Che J."/>
            <person name="Ge C."/>
            <person name="Shi H."/>
            <person name="Pan Z."/>
            <person name="Liu X."/>
        </authorList>
    </citation>
    <scope>NUCLEOTIDE SEQUENCE [LARGE SCALE GENOMIC DNA]</scope>
    <source>
        <strain evidence="8">FJAT-22460</strain>
    </source>
</reference>
<dbReference type="InterPro" id="IPR014026">
    <property type="entry name" value="UDP-Glc/GDP-Man_DH_dimer"/>
</dbReference>
<dbReference type="SUPFAM" id="SSF52413">
    <property type="entry name" value="UDP-glucose/GDP-mannose dehydrogenase C-terminal domain"/>
    <property type="match status" value="1"/>
</dbReference>
<dbReference type="InterPro" id="IPR001732">
    <property type="entry name" value="UDP-Glc/GDP-Man_DH_N"/>
</dbReference>
<dbReference type="Pfam" id="PF03720">
    <property type="entry name" value="UDPG_MGDP_dh_C"/>
    <property type="match status" value="1"/>
</dbReference>
<dbReference type="SUPFAM" id="SSF48179">
    <property type="entry name" value="6-phosphogluconate dehydrogenase C-terminal domain-like"/>
    <property type="match status" value="1"/>
</dbReference>
<dbReference type="PIRSF" id="PIRSF500136">
    <property type="entry name" value="UDP_ManNAc_DH"/>
    <property type="match status" value="1"/>
</dbReference>
<keyword evidence="5" id="KW-0812">Transmembrane</keyword>
<dbReference type="PATRIC" id="fig|1705565.3.peg.2380"/>
<dbReference type="GO" id="GO:0051287">
    <property type="term" value="F:NAD binding"/>
    <property type="evidence" value="ECO:0007669"/>
    <property type="project" value="InterPro"/>
</dbReference>
<dbReference type="InterPro" id="IPR028359">
    <property type="entry name" value="UDP_ManNAc/GlcNAc_DH"/>
</dbReference>
<sequence length="458" mass="51159">MSEILQKIRSRTATVAVIGLGYVGLSVAVEAARANYRVYGIDIDENKTEQLQRGKSYVTDIKDEDIDSLIHQRLYAVHEFSVLAEADIIIICLPTPLNINKDPDVSMIRSAVDSIIRYVSRDTLIILESTTYPGTTEELIKNVIEVKTQLEVGKDIFVCYSPERVDPGNHKFNVKNTPKILGGITEICANLGIQFYRSFLENVIPVSSTAAAEMVKLLENTFRSVNIALVNELTLMCDRMGINIWEVIDAASTKPFGYIPFFPGPGIGGHCIPIDPTYLSWRAKKFGFYNKFIELASDINSNMPRYVISQITDILNDNEKPLKNSNIICIGMAYKKDVNDMRESPALEVFRLLQQKGAIVTYYDPLIPWFIDNGHRISSIELLPDLIASADLVVITTDHSTIDYQFIAEHAALLYDTKNVTRSIKGNVVLLGGHKRFEKSSSPDVSIQDNGEGREGID</sequence>
<evidence type="ECO:0000313" key="8">
    <source>
        <dbReference type="Proteomes" id="UP000036932"/>
    </source>
</evidence>
<dbReference type="PANTHER" id="PTHR43491:SF1">
    <property type="entry name" value="UDP-N-ACETYL-D-MANNOSAMINE DEHYDROGENASE"/>
    <property type="match status" value="1"/>
</dbReference>
<dbReference type="GO" id="GO:0000271">
    <property type="term" value="P:polysaccharide biosynthetic process"/>
    <property type="evidence" value="ECO:0007669"/>
    <property type="project" value="InterPro"/>
</dbReference>
<gene>
    <name evidence="7" type="ORF">AM231_02540</name>
</gene>
<dbReference type="InterPro" id="IPR014027">
    <property type="entry name" value="UDP-Glc/GDP-Man_DH_C"/>
</dbReference>
<evidence type="ECO:0000313" key="7">
    <source>
        <dbReference type="EMBL" id="KOR88130.1"/>
    </source>
</evidence>
<feature type="transmembrane region" description="Helical" evidence="5">
    <location>
        <begin position="12"/>
        <end position="29"/>
    </location>
</feature>
<comment type="similarity">
    <text evidence="3">Belongs to the UDP-glucose/GDP-mannose dehydrogenase family.</text>
</comment>
<dbReference type="GO" id="GO:0016628">
    <property type="term" value="F:oxidoreductase activity, acting on the CH-CH group of donors, NAD or NADP as acceptor"/>
    <property type="evidence" value="ECO:0007669"/>
    <property type="project" value="InterPro"/>
</dbReference>
<dbReference type="Gene3D" id="3.40.50.720">
    <property type="entry name" value="NAD(P)-binding Rossmann-like Domain"/>
    <property type="match status" value="2"/>
</dbReference>
<dbReference type="SUPFAM" id="SSF51735">
    <property type="entry name" value="NAD(P)-binding Rossmann-fold domains"/>
    <property type="match status" value="1"/>
</dbReference>
<dbReference type="SMART" id="SM00984">
    <property type="entry name" value="UDPG_MGDP_dh_C"/>
    <property type="match status" value="1"/>
</dbReference>
<dbReference type="AlphaFoldDB" id="A0A0M1P1H2"/>
<keyword evidence="5" id="KW-1133">Transmembrane helix</keyword>
<evidence type="ECO:0000256" key="5">
    <source>
        <dbReference type="SAM" id="Phobius"/>
    </source>
</evidence>
<dbReference type="Pfam" id="PF03721">
    <property type="entry name" value="UDPG_MGDP_dh_N"/>
    <property type="match status" value="1"/>
</dbReference>
<feature type="compositionally biased region" description="Polar residues" evidence="4">
    <location>
        <begin position="440"/>
        <end position="449"/>
    </location>
</feature>
<dbReference type="NCBIfam" id="TIGR03026">
    <property type="entry name" value="NDP-sugDHase"/>
    <property type="match status" value="1"/>
</dbReference>
<evidence type="ECO:0000256" key="3">
    <source>
        <dbReference type="PIRNR" id="PIRNR000124"/>
    </source>
</evidence>
<dbReference type="Proteomes" id="UP000036932">
    <property type="component" value="Unassembled WGS sequence"/>
</dbReference>
<organism evidence="7 8">
    <name type="scientific">Paenibacillus solani</name>
    <dbReference type="NCBI Taxonomy" id="1705565"/>
    <lineage>
        <taxon>Bacteria</taxon>
        <taxon>Bacillati</taxon>
        <taxon>Bacillota</taxon>
        <taxon>Bacilli</taxon>
        <taxon>Bacillales</taxon>
        <taxon>Paenibacillaceae</taxon>
        <taxon>Paenibacillus</taxon>
    </lineage>
</organism>
<keyword evidence="5" id="KW-0472">Membrane</keyword>
<evidence type="ECO:0000256" key="2">
    <source>
        <dbReference type="ARBA" id="ARBA00023027"/>
    </source>
</evidence>
<proteinExistence type="inferred from homology"/>